<dbReference type="Proteomes" id="UP001501303">
    <property type="component" value="Unassembled WGS sequence"/>
</dbReference>
<keyword evidence="2" id="KW-1185">Reference proteome</keyword>
<gene>
    <name evidence="1" type="ORF">GCM10009716_45130</name>
</gene>
<name>A0ABN2PUV8_9ACTN</name>
<protein>
    <recommendedName>
        <fullName evidence="3">Nucleotidyltransferase</fullName>
    </recommendedName>
</protein>
<reference evidence="1 2" key="1">
    <citation type="journal article" date="2019" name="Int. J. Syst. Evol. Microbiol.">
        <title>The Global Catalogue of Microorganisms (GCM) 10K type strain sequencing project: providing services to taxonomists for standard genome sequencing and annotation.</title>
        <authorList>
            <consortium name="The Broad Institute Genomics Platform"/>
            <consortium name="The Broad Institute Genome Sequencing Center for Infectious Disease"/>
            <person name="Wu L."/>
            <person name="Ma J."/>
        </authorList>
    </citation>
    <scope>NUCLEOTIDE SEQUENCE [LARGE SCALE GENOMIC DNA]</scope>
    <source>
        <strain evidence="1 2">JCM 13581</strain>
    </source>
</reference>
<organism evidence="1 2">
    <name type="scientific">Streptomyces sodiiphilus</name>
    <dbReference type="NCBI Taxonomy" id="226217"/>
    <lineage>
        <taxon>Bacteria</taxon>
        <taxon>Bacillati</taxon>
        <taxon>Actinomycetota</taxon>
        <taxon>Actinomycetes</taxon>
        <taxon>Kitasatosporales</taxon>
        <taxon>Streptomycetaceae</taxon>
        <taxon>Streptomyces</taxon>
    </lineage>
</organism>
<comment type="caution">
    <text evidence="1">The sequence shown here is derived from an EMBL/GenBank/DDBJ whole genome shotgun (WGS) entry which is preliminary data.</text>
</comment>
<accession>A0ABN2PUV8</accession>
<proteinExistence type="predicted"/>
<evidence type="ECO:0000313" key="2">
    <source>
        <dbReference type="Proteomes" id="UP001501303"/>
    </source>
</evidence>
<evidence type="ECO:0000313" key="1">
    <source>
        <dbReference type="EMBL" id="GAA1932937.1"/>
    </source>
</evidence>
<dbReference type="EMBL" id="BAAAMJ010000070">
    <property type="protein sequence ID" value="GAA1932937.1"/>
    <property type="molecule type" value="Genomic_DNA"/>
</dbReference>
<evidence type="ECO:0008006" key="3">
    <source>
        <dbReference type="Google" id="ProtNLM"/>
    </source>
</evidence>
<sequence length="289" mass="30935">MFKVPEGVDPGELTVIARRVLLDGVTALIHQIDALTIVGAQAVHLRTSESPLRGASFTSDADISIDPKRLGDEPLLQEALREAGFELMAPHQPGLWARTECVGGKPVPIELDLLVPERQAPTAGRRSAEMPPHHKMAARRVPGLEVASVDRSLMLVPSLEPRETRCVPVHVAGPVALFVAKAFKIRDRLTQGGDRDRLTDKDAGDVLRLMTAVPVTEAVASFSELREEPDVGDIADEGAGLLGSLFGGRRTPGVDMAVRALAGDMPEQRVRALAPAYVAGLKQSRSPAL</sequence>